<evidence type="ECO:0000313" key="1">
    <source>
        <dbReference type="EMBL" id="GMN58440.1"/>
    </source>
</evidence>
<gene>
    <name evidence="1" type="ORF">TIFTF001_027537</name>
</gene>
<dbReference type="Proteomes" id="UP001187192">
    <property type="component" value="Unassembled WGS sequence"/>
</dbReference>
<comment type="caution">
    <text evidence="1">The sequence shown here is derived from an EMBL/GenBank/DDBJ whole genome shotgun (WGS) entry which is preliminary data.</text>
</comment>
<reference evidence="1" key="1">
    <citation type="submission" date="2023-07" db="EMBL/GenBank/DDBJ databases">
        <title>draft genome sequence of fig (Ficus carica).</title>
        <authorList>
            <person name="Takahashi T."/>
            <person name="Nishimura K."/>
        </authorList>
    </citation>
    <scope>NUCLEOTIDE SEQUENCE</scope>
</reference>
<name>A0AA88DND7_FICCA</name>
<accession>A0AA88DND7</accession>
<dbReference type="EMBL" id="BTGU01000078">
    <property type="protein sequence ID" value="GMN58440.1"/>
    <property type="molecule type" value="Genomic_DNA"/>
</dbReference>
<organism evidence="1 2">
    <name type="scientific">Ficus carica</name>
    <name type="common">Common fig</name>
    <dbReference type="NCBI Taxonomy" id="3494"/>
    <lineage>
        <taxon>Eukaryota</taxon>
        <taxon>Viridiplantae</taxon>
        <taxon>Streptophyta</taxon>
        <taxon>Embryophyta</taxon>
        <taxon>Tracheophyta</taxon>
        <taxon>Spermatophyta</taxon>
        <taxon>Magnoliopsida</taxon>
        <taxon>eudicotyledons</taxon>
        <taxon>Gunneridae</taxon>
        <taxon>Pentapetalae</taxon>
        <taxon>rosids</taxon>
        <taxon>fabids</taxon>
        <taxon>Rosales</taxon>
        <taxon>Moraceae</taxon>
        <taxon>Ficeae</taxon>
        <taxon>Ficus</taxon>
    </lineage>
</organism>
<protein>
    <submittedName>
        <fullName evidence="1">Uncharacterized protein</fullName>
    </submittedName>
</protein>
<evidence type="ECO:0000313" key="2">
    <source>
        <dbReference type="Proteomes" id="UP001187192"/>
    </source>
</evidence>
<feature type="non-terminal residue" evidence="1">
    <location>
        <position position="1"/>
    </location>
</feature>
<sequence>MTGTLVHGIGRGNNRYDRPVTTVMIITLVHVFEDFPTFTDFQAVYRGLSWWFRTVSERFRKRIGSNQSSQALLNTNKQWKTHLVTTTTTTTMKKAAKG</sequence>
<dbReference type="AlphaFoldDB" id="A0AA88DND7"/>
<proteinExistence type="predicted"/>
<keyword evidence="2" id="KW-1185">Reference proteome</keyword>